<protein>
    <submittedName>
        <fullName evidence="3">UDP-N-acetylglucosamine:LPS N-acetylglucosamine transferase</fullName>
    </submittedName>
</protein>
<dbReference type="AlphaFoldDB" id="A0A2Y9AFC6"/>
<dbReference type="RefSeq" id="WP_258369432.1">
    <property type="nucleotide sequence ID" value="NZ_QKLZ01000007.1"/>
</dbReference>
<evidence type="ECO:0000313" key="3">
    <source>
        <dbReference type="EMBL" id="SSA43221.1"/>
    </source>
</evidence>
<dbReference type="PANTHER" id="PTHR21015:SF22">
    <property type="entry name" value="GLYCOSYLTRANSFERASE"/>
    <property type="match status" value="1"/>
</dbReference>
<sequence length="737" mass="78761">MSTTSREVDVLIISDLRFPGGTSHSIATEIEAQHAAGYTTGLLQLNGPLVRKARGVNPAIAALVRDGKARLLVGPRPVAARLVVVRHPGVLQAAAAQLPPVTAEHVVMLANAGPRDTDGTVVYDVAAADRAARERLGREPLWAPIGPLVREEIRAEVPADRLMEQDWVNVIDVDSWARPRTAWAADRPVVGRHSRPSAQKWPRDAETLTAVYPVDGSWTVRVLGGADPVERVLGRVPRAWEVLPFGAMTPQDFLAGLDFFVYYHDPRWVEAFGRTILEALASGVPAVLPPHFRALFGDAAIYAEPGEVRGVVERLRADRAAYEEHARRAGEVARERFSYQTHVRRVEALAGPPAAAPDAEGPAPATPAPAAGTPLVHTRADDDAPRVLLMSSNGAGMGHLTRLFSYARRLDGDARTYLLSMSQAVPVAARLGHPFEYLPSAKALGMPPGRWRGMFVDRVSETIRRVRPDVVVFDGTWPYQGVDEIREKNPDARWVWSRRGMWRAGLNTEQIGKAAWFDRVLEPGDLAAEYDAGATVGEPAHRVGPVTLLDGADLESREEARAALGLPQDGPLALVSLGAGNINDTSGDLGAAAAALAALGVGVCVTVPEIAASGGPGGDVHLVRDYPLSRRYRAFDLVISASGYNSFHELLRLGVPALFVPNTATSLDDQEGRARYAADHGWAHTLPALSVGGAQPLLADLLANGAAMAARAQAADPGNGAPEAARLLLDLATGETR</sequence>
<reference evidence="3 4" key="1">
    <citation type="submission" date="2016-10" db="EMBL/GenBank/DDBJ databases">
        <authorList>
            <person name="Cai Z."/>
        </authorList>
    </citation>
    <scope>NUCLEOTIDE SEQUENCE [LARGE SCALE GENOMIC DNA]</scope>
    <source>
        <strain evidence="3 4">CGMCC 1.10826</strain>
    </source>
</reference>
<feature type="compositionally biased region" description="Low complexity" evidence="1">
    <location>
        <begin position="352"/>
        <end position="375"/>
    </location>
</feature>
<dbReference type="Proteomes" id="UP000250222">
    <property type="component" value="Unassembled WGS sequence"/>
</dbReference>
<dbReference type="EMBL" id="UETB01000007">
    <property type="protein sequence ID" value="SSA43221.1"/>
    <property type="molecule type" value="Genomic_DNA"/>
</dbReference>
<feature type="region of interest" description="Disordered" evidence="1">
    <location>
        <begin position="352"/>
        <end position="377"/>
    </location>
</feature>
<proteinExistence type="predicted"/>
<keyword evidence="3" id="KW-0808">Transferase</keyword>
<feature type="domain" description="Glycosyl transferase family 28 C-terminal" evidence="2">
    <location>
        <begin position="630"/>
        <end position="686"/>
    </location>
</feature>
<keyword evidence="4" id="KW-1185">Reference proteome</keyword>
<evidence type="ECO:0000259" key="2">
    <source>
        <dbReference type="Pfam" id="PF04101"/>
    </source>
</evidence>
<dbReference type="SUPFAM" id="SSF53756">
    <property type="entry name" value="UDP-Glycosyltransferase/glycogen phosphorylase"/>
    <property type="match status" value="2"/>
</dbReference>
<dbReference type="GO" id="GO:0016758">
    <property type="term" value="F:hexosyltransferase activity"/>
    <property type="evidence" value="ECO:0007669"/>
    <property type="project" value="InterPro"/>
</dbReference>
<dbReference type="PANTHER" id="PTHR21015">
    <property type="entry name" value="UDP-N-ACETYLGLUCOSAMINE--N-ACETYLMURAMYL-(PENTAPEPTIDE) PYROPHOSPHORYL-UNDECAPRENOL N-ACETYLGLUCOSAMINE TRANSFERASE 1"/>
    <property type="match status" value="1"/>
</dbReference>
<gene>
    <name evidence="3" type="ORF">SAMN05216184_107119</name>
</gene>
<dbReference type="InterPro" id="IPR007235">
    <property type="entry name" value="Glyco_trans_28_C"/>
</dbReference>
<name>A0A2Y9AFC6_9MICO</name>
<dbReference type="Pfam" id="PF04101">
    <property type="entry name" value="Glyco_tran_28_C"/>
    <property type="match status" value="1"/>
</dbReference>
<accession>A0A2Y9AFC6</accession>
<organism evidence="3 4">
    <name type="scientific">Georgenia satyanarayanai</name>
    <dbReference type="NCBI Taxonomy" id="860221"/>
    <lineage>
        <taxon>Bacteria</taxon>
        <taxon>Bacillati</taxon>
        <taxon>Actinomycetota</taxon>
        <taxon>Actinomycetes</taxon>
        <taxon>Micrococcales</taxon>
        <taxon>Bogoriellaceae</taxon>
        <taxon>Georgenia</taxon>
    </lineage>
</organism>
<evidence type="ECO:0000313" key="4">
    <source>
        <dbReference type="Proteomes" id="UP000250222"/>
    </source>
</evidence>
<dbReference type="Gene3D" id="3.40.50.2000">
    <property type="entry name" value="Glycogen Phosphorylase B"/>
    <property type="match status" value="2"/>
</dbReference>
<evidence type="ECO:0000256" key="1">
    <source>
        <dbReference type="SAM" id="MobiDB-lite"/>
    </source>
</evidence>